<proteinExistence type="predicted"/>
<protein>
    <submittedName>
        <fullName evidence="1">Uncharacterized protein</fullName>
    </submittedName>
</protein>
<dbReference type="Proteomes" id="UP001596500">
    <property type="component" value="Unassembled WGS sequence"/>
</dbReference>
<comment type="caution">
    <text evidence="1">The sequence shown here is derived from an EMBL/GenBank/DDBJ whole genome shotgun (WGS) entry which is preliminary data.</text>
</comment>
<dbReference type="RefSeq" id="WP_379863104.1">
    <property type="nucleotide sequence ID" value="NZ_JBHTBW010000006.1"/>
</dbReference>
<name>A0ABW2RG57_9BACL</name>
<accession>A0ABW2RG57</accession>
<evidence type="ECO:0000313" key="1">
    <source>
        <dbReference type="EMBL" id="MFC7439907.1"/>
    </source>
</evidence>
<dbReference type="Gene3D" id="3.40.50.720">
    <property type="entry name" value="NAD(P)-binding Rossmann-like Domain"/>
    <property type="match status" value="1"/>
</dbReference>
<keyword evidence="2" id="KW-1185">Reference proteome</keyword>
<reference evidence="2" key="1">
    <citation type="journal article" date="2019" name="Int. J. Syst. Evol. Microbiol.">
        <title>The Global Catalogue of Microorganisms (GCM) 10K type strain sequencing project: providing services to taxonomists for standard genome sequencing and annotation.</title>
        <authorList>
            <consortium name="The Broad Institute Genomics Platform"/>
            <consortium name="The Broad Institute Genome Sequencing Center for Infectious Disease"/>
            <person name="Wu L."/>
            <person name="Ma J."/>
        </authorList>
    </citation>
    <scope>NUCLEOTIDE SEQUENCE [LARGE SCALE GENOMIC DNA]</scope>
    <source>
        <strain evidence="2">CGMCC 1.12942</strain>
    </source>
</reference>
<evidence type="ECO:0000313" key="2">
    <source>
        <dbReference type="Proteomes" id="UP001596500"/>
    </source>
</evidence>
<dbReference type="EMBL" id="JBHTBW010000006">
    <property type="protein sequence ID" value="MFC7439907.1"/>
    <property type="molecule type" value="Genomic_DNA"/>
</dbReference>
<gene>
    <name evidence="1" type="ORF">ACFQNG_01830</name>
</gene>
<organism evidence="1 2">
    <name type="scientific">Laceyella putida</name>
    <dbReference type="NCBI Taxonomy" id="110101"/>
    <lineage>
        <taxon>Bacteria</taxon>
        <taxon>Bacillati</taxon>
        <taxon>Bacillota</taxon>
        <taxon>Bacilli</taxon>
        <taxon>Bacillales</taxon>
        <taxon>Thermoactinomycetaceae</taxon>
        <taxon>Laceyella</taxon>
    </lineage>
</organism>
<sequence length="50" mass="5340">MNYKKSTGCRMARIGAAFGMEVVAWSPNLTQERADAAGARLAGSPIRKLS</sequence>